<proteinExistence type="predicted"/>
<dbReference type="OrthoDB" id="1861572at2"/>
<accession>N9MLZ4</accession>
<gene>
    <name evidence="2" type="ORF">F904_01306</name>
</gene>
<name>N9MLZ4_9GAMM</name>
<feature type="transmembrane region" description="Helical" evidence="1">
    <location>
        <begin position="34"/>
        <end position="53"/>
    </location>
</feature>
<comment type="caution">
    <text evidence="2">The sequence shown here is derived from an EMBL/GenBank/DDBJ whole genome shotgun (WGS) entry which is preliminary data.</text>
</comment>
<feature type="transmembrane region" description="Helical" evidence="1">
    <location>
        <begin position="194"/>
        <end position="216"/>
    </location>
</feature>
<dbReference type="HOGENOM" id="CLU_059692_2_0_6"/>
<keyword evidence="3" id="KW-1185">Reference proteome</keyword>
<evidence type="ECO:0008006" key="4">
    <source>
        <dbReference type="Google" id="ProtNLM"/>
    </source>
</evidence>
<feature type="transmembrane region" description="Helical" evidence="1">
    <location>
        <begin position="288"/>
        <end position="307"/>
    </location>
</feature>
<evidence type="ECO:0000313" key="2">
    <source>
        <dbReference type="EMBL" id="ENW94380.1"/>
    </source>
</evidence>
<dbReference type="Proteomes" id="UP000013261">
    <property type="component" value="Unassembled WGS sequence"/>
</dbReference>
<feature type="transmembrane region" description="Helical" evidence="1">
    <location>
        <begin position="164"/>
        <end position="187"/>
    </location>
</feature>
<feature type="transmembrane region" description="Helical" evidence="1">
    <location>
        <begin position="236"/>
        <end position="252"/>
    </location>
</feature>
<feature type="transmembrane region" description="Helical" evidence="1">
    <location>
        <begin position="6"/>
        <end position="22"/>
    </location>
</feature>
<keyword evidence="1" id="KW-0472">Membrane</keyword>
<feature type="transmembrane region" description="Helical" evidence="1">
    <location>
        <begin position="95"/>
        <end position="112"/>
    </location>
</feature>
<keyword evidence="1" id="KW-0812">Transmembrane</keyword>
<dbReference type="Pfam" id="PF14897">
    <property type="entry name" value="EpsG"/>
    <property type="match status" value="1"/>
</dbReference>
<feature type="transmembrane region" description="Helical" evidence="1">
    <location>
        <begin position="314"/>
        <end position="333"/>
    </location>
</feature>
<dbReference type="PATRIC" id="fig|1217703.3.peg.1255"/>
<evidence type="ECO:0000313" key="3">
    <source>
        <dbReference type="Proteomes" id="UP000013261"/>
    </source>
</evidence>
<keyword evidence="1" id="KW-1133">Transmembrane helix</keyword>
<sequence>MFVYVFILFLFFSFAGLSLAGAKSSAHNKINIDYYYYFFIFALFCLSAFRYGVGWDYYQYYWTIVANIETNIVGRGEFATIALIDFSRDIGVPNFYFFINSFITIFLISYTIHKFSVNKWASIFIFICFPLFFLNSLSVVRFFSALAIVFYAFRYINSKEFIKFALLVYVASMFHASAIIAILMYFFSKVNLTLFRVIVLCVLAILTSKFVNVIVVNYFPKYAVYTEDSGVREGTLAIYFFALILFFTLFFVRKINMNEVSKLYFNCFVFGFLIYISFYGQGSMSHRLSLFGTIFSVLLLPHVLCFFKKNKELYLIIYICFYVFLTFMFFYLINVSAETYLPYRTIFSIGY</sequence>
<organism evidence="2 3">
    <name type="scientific">Acinetobacter dispersus</name>
    <dbReference type="NCBI Taxonomy" id="70348"/>
    <lineage>
        <taxon>Bacteria</taxon>
        <taxon>Pseudomonadati</taxon>
        <taxon>Pseudomonadota</taxon>
        <taxon>Gammaproteobacteria</taxon>
        <taxon>Moraxellales</taxon>
        <taxon>Moraxellaceae</taxon>
        <taxon>Acinetobacter</taxon>
    </lineage>
</organism>
<reference evidence="2 3" key="1">
    <citation type="submission" date="2013-02" db="EMBL/GenBank/DDBJ databases">
        <title>The Genome Sequence of Acinetobacter sp. ANC 4105.</title>
        <authorList>
            <consortium name="The Broad Institute Genome Sequencing Platform"/>
            <consortium name="The Broad Institute Genome Sequencing Center for Infectious Disease"/>
            <person name="Cerqueira G."/>
            <person name="Feldgarden M."/>
            <person name="Courvalin P."/>
            <person name="Perichon B."/>
            <person name="Grillot-Courvalin C."/>
            <person name="Clermont D."/>
            <person name="Rocha E."/>
            <person name="Yoon E.-J."/>
            <person name="Nemec A."/>
            <person name="Walker B."/>
            <person name="Young S.K."/>
            <person name="Zeng Q."/>
            <person name="Gargeya S."/>
            <person name="Fitzgerald M."/>
            <person name="Haas B."/>
            <person name="Abouelleil A."/>
            <person name="Alvarado L."/>
            <person name="Arachchi H.M."/>
            <person name="Berlin A.M."/>
            <person name="Chapman S.B."/>
            <person name="Dewar J."/>
            <person name="Goldberg J."/>
            <person name="Griggs A."/>
            <person name="Gujja S."/>
            <person name="Hansen M."/>
            <person name="Howarth C."/>
            <person name="Imamovic A."/>
            <person name="Larimer J."/>
            <person name="McCowan C."/>
            <person name="Murphy C."/>
            <person name="Neiman D."/>
            <person name="Pearson M."/>
            <person name="Priest M."/>
            <person name="Roberts A."/>
            <person name="Saif S."/>
            <person name="Shea T."/>
            <person name="Sisk P."/>
            <person name="Sykes S."/>
            <person name="Wortman J."/>
            <person name="Nusbaum C."/>
            <person name="Birren B."/>
        </authorList>
    </citation>
    <scope>NUCLEOTIDE SEQUENCE [LARGE SCALE GENOMIC DNA]</scope>
    <source>
        <strain evidence="2 3">ANC 4105</strain>
    </source>
</reference>
<feature type="transmembrane region" description="Helical" evidence="1">
    <location>
        <begin position="124"/>
        <end position="152"/>
    </location>
</feature>
<dbReference type="AlphaFoldDB" id="N9MLZ4"/>
<evidence type="ECO:0000256" key="1">
    <source>
        <dbReference type="SAM" id="Phobius"/>
    </source>
</evidence>
<dbReference type="RefSeq" id="WP_005186443.1">
    <property type="nucleotide sequence ID" value="NZ_KB850049.1"/>
</dbReference>
<dbReference type="InterPro" id="IPR049458">
    <property type="entry name" value="EpsG-like"/>
</dbReference>
<dbReference type="EMBL" id="APRL01000010">
    <property type="protein sequence ID" value="ENW94380.1"/>
    <property type="molecule type" value="Genomic_DNA"/>
</dbReference>
<feature type="transmembrane region" description="Helical" evidence="1">
    <location>
        <begin position="264"/>
        <end position="282"/>
    </location>
</feature>
<protein>
    <recommendedName>
        <fullName evidence="4">EpsG family protein</fullName>
    </recommendedName>
</protein>